<evidence type="ECO:0000313" key="3">
    <source>
        <dbReference type="Proteomes" id="UP000499080"/>
    </source>
</evidence>
<keyword evidence="3" id="KW-1185">Reference proteome</keyword>
<evidence type="ECO:0000313" key="2">
    <source>
        <dbReference type="EMBL" id="GBM96306.1"/>
    </source>
</evidence>
<evidence type="ECO:0000256" key="1">
    <source>
        <dbReference type="SAM" id="MobiDB-lite"/>
    </source>
</evidence>
<sequence length="100" mass="11964">MEYLCFRGRNGDLERLNHLVGFRDRKERDSGSETALNAFGRRNPHPEREREEQFSLGRRGILLVYFHNAYPWVSGAIRLMQPREDFRKMINFRNSITHLL</sequence>
<dbReference type="EMBL" id="BGPR01004133">
    <property type="protein sequence ID" value="GBM96306.1"/>
    <property type="molecule type" value="Genomic_DNA"/>
</dbReference>
<dbReference type="AlphaFoldDB" id="A0A4Y2K433"/>
<dbReference type="Proteomes" id="UP000499080">
    <property type="component" value="Unassembled WGS sequence"/>
</dbReference>
<organism evidence="2 3">
    <name type="scientific">Araneus ventricosus</name>
    <name type="common">Orbweaver spider</name>
    <name type="synonym">Epeira ventricosa</name>
    <dbReference type="NCBI Taxonomy" id="182803"/>
    <lineage>
        <taxon>Eukaryota</taxon>
        <taxon>Metazoa</taxon>
        <taxon>Ecdysozoa</taxon>
        <taxon>Arthropoda</taxon>
        <taxon>Chelicerata</taxon>
        <taxon>Arachnida</taxon>
        <taxon>Araneae</taxon>
        <taxon>Araneomorphae</taxon>
        <taxon>Entelegynae</taxon>
        <taxon>Araneoidea</taxon>
        <taxon>Araneidae</taxon>
        <taxon>Araneus</taxon>
    </lineage>
</organism>
<feature type="region of interest" description="Disordered" evidence="1">
    <location>
        <begin position="26"/>
        <end position="51"/>
    </location>
</feature>
<proteinExistence type="predicted"/>
<protein>
    <submittedName>
        <fullName evidence="2">Uncharacterized protein</fullName>
    </submittedName>
</protein>
<gene>
    <name evidence="2" type="ORF">AVEN_6820_1</name>
</gene>
<reference evidence="2 3" key="1">
    <citation type="journal article" date="2019" name="Sci. Rep.">
        <title>Orb-weaving spider Araneus ventricosus genome elucidates the spidroin gene catalogue.</title>
        <authorList>
            <person name="Kono N."/>
            <person name="Nakamura H."/>
            <person name="Ohtoshi R."/>
            <person name="Moran D.A.P."/>
            <person name="Shinohara A."/>
            <person name="Yoshida Y."/>
            <person name="Fujiwara M."/>
            <person name="Mori M."/>
            <person name="Tomita M."/>
            <person name="Arakawa K."/>
        </authorList>
    </citation>
    <scope>NUCLEOTIDE SEQUENCE [LARGE SCALE GENOMIC DNA]</scope>
</reference>
<name>A0A4Y2K433_ARAVE</name>
<comment type="caution">
    <text evidence="2">The sequence shown here is derived from an EMBL/GenBank/DDBJ whole genome shotgun (WGS) entry which is preliminary data.</text>
</comment>
<accession>A0A4Y2K433</accession>